<evidence type="ECO:0000256" key="1">
    <source>
        <dbReference type="ARBA" id="ARBA00004141"/>
    </source>
</evidence>
<dbReference type="AlphaFoldDB" id="A0AA48HQC6"/>
<name>A0AA48HQC6_9ALTE</name>
<evidence type="ECO:0000256" key="5">
    <source>
        <dbReference type="ARBA" id="ARBA00023136"/>
    </source>
</evidence>
<protein>
    <recommendedName>
        <fullName evidence="6">Probable membrane transporter protein</fullName>
    </recommendedName>
</protein>
<feature type="transmembrane region" description="Helical" evidence="6">
    <location>
        <begin position="240"/>
        <end position="259"/>
    </location>
</feature>
<keyword evidence="4 6" id="KW-1133">Transmembrane helix</keyword>
<evidence type="ECO:0000313" key="8">
    <source>
        <dbReference type="Proteomes" id="UP001333710"/>
    </source>
</evidence>
<dbReference type="GO" id="GO:0005886">
    <property type="term" value="C:plasma membrane"/>
    <property type="evidence" value="ECO:0007669"/>
    <property type="project" value="UniProtKB-SubCell"/>
</dbReference>
<proteinExistence type="inferred from homology"/>
<feature type="transmembrane region" description="Helical" evidence="6">
    <location>
        <begin position="271"/>
        <end position="288"/>
    </location>
</feature>
<feature type="transmembrane region" description="Helical" evidence="6">
    <location>
        <begin position="140"/>
        <end position="161"/>
    </location>
</feature>
<evidence type="ECO:0000256" key="4">
    <source>
        <dbReference type="ARBA" id="ARBA00022989"/>
    </source>
</evidence>
<evidence type="ECO:0000313" key="7">
    <source>
        <dbReference type="EMBL" id="BDX06059.1"/>
    </source>
</evidence>
<dbReference type="KEGG" id="pmaw:MACH26_15800"/>
<reference evidence="7" key="1">
    <citation type="submission" date="2023-01" db="EMBL/GenBank/DDBJ databases">
        <title>Complete genome sequence of Planctobacterium marinum strain Dej080120_11.</title>
        <authorList>
            <person name="Ueki S."/>
            <person name="Maruyama F."/>
        </authorList>
    </citation>
    <scope>NUCLEOTIDE SEQUENCE</scope>
    <source>
        <strain evidence="7">Dej080120_11</strain>
    </source>
</reference>
<keyword evidence="3 6" id="KW-0812">Transmembrane</keyword>
<keyword evidence="8" id="KW-1185">Reference proteome</keyword>
<comment type="similarity">
    <text evidence="2 6">Belongs to the 4-toluene sulfonate uptake permease (TSUP) (TC 2.A.102) family.</text>
</comment>
<feature type="transmembrane region" description="Helical" evidence="6">
    <location>
        <begin position="213"/>
        <end position="234"/>
    </location>
</feature>
<dbReference type="Proteomes" id="UP001333710">
    <property type="component" value="Chromosome"/>
</dbReference>
<feature type="transmembrane region" description="Helical" evidence="6">
    <location>
        <begin position="181"/>
        <end position="206"/>
    </location>
</feature>
<feature type="transmembrane region" description="Helical" evidence="6">
    <location>
        <begin position="73"/>
        <end position="97"/>
    </location>
</feature>
<dbReference type="Pfam" id="PF01925">
    <property type="entry name" value="TauE"/>
    <property type="match status" value="1"/>
</dbReference>
<sequence>MHYSKATLIRCFLFALWCLAFFAYAESPLQLLGEYIGFAFLGIVGAIFANSTGAGGGVIFVPFFSQLGLDNTTIVATSFAIQCFGMTAGALSWFLWFKKEKKSDVEWQPLYRVLLLTVPFSIAGIWWVQIVDWQSPNSLHATFGAFSVVLALAIFASIPLLKNSQFSRYLTGLDNCFLPVIALLGGGITAWLSVGVGELIAIYLIFRRFNVSFAIASAVILSAFSVWAGVLYHIMQSGAVYWAIVLFAGLGAVIGGSIARFVVLYFSVTRLKLFFAGWVLLIGIASLPL</sequence>
<feature type="transmembrane region" description="Helical" evidence="6">
    <location>
        <begin position="35"/>
        <end position="61"/>
    </location>
</feature>
<feature type="transmembrane region" description="Helical" evidence="6">
    <location>
        <begin position="109"/>
        <end position="128"/>
    </location>
</feature>
<organism evidence="7 8">
    <name type="scientific">Planctobacterium marinum</name>
    <dbReference type="NCBI Taxonomy" id="1631968"/>
    <lineage>
        <taxon>Bacteria</taxon>
        <taxon>Pseudomonadati</taxon>
        <taxon>Pseudomonadota</taxon>
        <taxon>Gammaproteobacteria</taxon>
        <taxon>Alteromonadales</taxon>
        <taxon>Alteromonadaceae</taxon>
        <taxon>Planctobacterium</taxon>
    </lineage>
</organism>
<gene>
    <name evidence="7" type="ORF">MACH26_15800</name>
</gene>
<evidence type="ECO:0000256" key="6">
    <source>
        <dbReference type="RuleBase" id="RU363041"/>
    </source>
</evidence>
<comment type="subcellular location">
    <subcellularLocation>
        <location evidence="6">Cell membrane</location>
        <topology evidence="6">Multi-pass membrane protein</topology>
    </subcellularLocation>
    <subcellularLocation>
        <location evidence="1">Membrane</location>
        <topology evidence="1">Multi-pass membrane protein</topology>
    </subcellularLocation>
</comment>
<evidence type="ECO:0000256" key="3">
    <source>
        <dbReference type="ARBA" id="ARBA00022692"/>
    </source>
</evidence>
<keyword evidence="5 6" id="KW-0472">Membrane</keyword>
<accession>A0AA48HQC6</accession>
<evidence type="ECO:0000256" key="2">
    <source>
        <dbReference type="ARBA" id="ARBA00009142"/>
    </source>
</evidence>
<dbReference type="PANTHER" id="PTHR43701">
    <property type="entry name" value="MEMBRANE TRANSPORTER PROTEIN MJ0441-RELATED"/>
    <property type="match status" value="1"/>
</dbReference>
<dbReference type="InterPro" id="IPR051598">
    <property type="entry name" value="TSUP/Inactive_protease-like"/>
</dbReference>
<dbReference type="EMBL" id="AP027272">
    <property type="protein sequence ID" value="BDX06059.1"/>
    <property type="molecule type" value="Genomic_DNA"/>
</dbReference>
<dbReference type="InterPro" id="IPR002781">
    <property type="entry name" value="TM_pro_TauE-like"/>
</dbReference>
<keyword evidence="6" id="KW-1003">Cell membrane</keyword>
<dbReference type="PANTHER" id="PTHR43701:SF2">
    <property type="entry name" value="MEMBRANE TRANSPORTER PROTEIN YJNA-RELATED"/>
    <property type="match status" value="1"/>
</dbReference>
<dbReference type="RefSeq" id="WP_338292098.1">
    <property type="nucleotide sequence ID" value="NZ_AP027272.1"/>
</dbReference>